<gene>
    <name evidence="2" type="ORF">SAMN04488126_10729</name>
</gene>
<dbReference type="EMBL" id="FNAR01000007">
    <property type="protein sequence ID" value="SDE34004.1"/>
    <property type="molecule type" value="Genomic_DNA"/>
</dbReference>
<dbReference type="AlphaFoldDB" id="A0A1G7C3Q1"/>
<dbReference type="RefSeq" id="WP_092096267.1">
    <property type="nucleotide sequence ID" value="NZ_FNAR01000007.1"/>
</dbReference>
<evidence type="ECO:0000313" key="2">
    <source>
        <dbReference type="EMBL" id="SDE34004.1"/>
    </source>
</evidence>
<feature type="domain" description="DUF7147" evidence="1">
    <location>
        <begin position="3"/>
        <end position="123"/>
    </location>
</feature>
<evidence type="ECO:0000313" key="3">
    <source>
        <dbReference type="Proteomes" id="UP000198823"/>
    </source>
</evidence>
<name>A0A1G7C3Q1_9BACL</name>
<reference evidence="2 3" key="1">
    <citation type="submission" date="2016-10" db="EMBL/GenBank/DDBJ databases">
        <authorList>
            <person name="de Groot N.N."/>
        </authorList>
    </citation>
    <scope>NUCLEOTIDE SEQUENCE [LARGE SCALE GENOMIC DNA]</scope>
    <source>
        <strain evidence="2 3">CGMCC 1.6762</strain>
    </source>
</reference>
<proteinExistence type="predicted"/>
<accession>A0A1G7C3Q1</accession>
<dbReference type="InterPro" id="IPR055571">
    <property type="entry name" value="DUF7147"/>
</dbReference>
<dbReference type="Proteomes" id="UP000198823">
    <property type="component" value="Unassembled WGS sequence"/>
</dbReference>
<dbReference type="OrthoDB" id="2427086at2"/>
<dbReference type="STRING" id="426756.SAMN04488126_10729"/>
<organism evidence="2 3">
    <name type="scientific">Bhargavaea beijingensis</name>
    <dbReference type="NCBI Taxonomy" id="426756"/>
    <lineage>
        <taxon>Bacteria</taxon>
        <taxon>Bacillati</taxon>
        <taxon>Bacillota</taxon>
        <taxon>Bacilli</taxon>
        <taxon>Bacillales</taxon>
        <taxon>Caryophanaceae</taxon>
        <taxon>Bhargavaea</taxon>
    </lineage>
</organism>
<evidence type="ECO:0000259" key="1">
    <source>
        <dbReference type="Pfam" id="PF23648"/>
    </source>
</evidence>
<sequence length="127" mass="14154">MNTQRFIELGEGLGDVFELCELIRTNSGRLHRAFIFTTGESGVLSLAAAFDPAGEGNFMPIYICREGIRGSGKESARVTRFREAATQAGATPIPVEVRPSKDYSDRDQYYRHITGILRLNHLIPPLR</sequence>
<dbReference type="Pfam" id="PF23648">
    <property type="entry name" value="DUF7147"/>
    <property type="match status" value="1"/>
</dbReference>
<protein>
    <recommendedName>
        <fullName evidence="1">DUF7147 domain-containing protein</fullName>
    </recommendedName>
</protein>